<dbReference type="AlphaFoldDB" id="A0A9D1RT68"/>
<dbReference type="Proteomes" id="UP000824192">
    <property type="component" value="Unassembled WGS sequence"/>
</dbReference>
<dbReference type="EMBL" id="DXGA01000044">
    <property type="protein sequence ID" value="HIW93294.1"/>
    <property type="molecule type" value="Genomic_DNA"/>
</dbReference>
<name>A0A9D1RT68_9FIRM</name>
<evidence type="ECO:0000313" key="2">
    <source>
        <dbReference type="Proteomes" id="UP000824192"/>
    </source>
</evidence>
<proteinExistence type="predicted"/>
<gene>
    <name evidence="1" type="ORF">H9868_02005</name>
</gene>
<comment type="caution">
    <text evidence="1">The sequence shown here is derived from an EMBL/GenBank/DDBJ whole genome shotgun (WGS) entry which is preliminary data.</text>
</comment>
<evidence type="ECO:0000313" key="1">
    <source>
        <dbReference type="EMBL" id="HIW93294.1"/>
    </source>
</evidence>
<organism evidence="1 2">
    <name type="scientific">Candidatus Flavonifractor merdipullorum</name>
    <dbReference type="NCBI Taxonomy" id="2838590"/>
    <lineage>
        <taxon>Bacteria</taxon>
        <taxon>Bacillati</taxon>
        <taxon>Bacillota</taxon>
        <taxon>Clostridia</taxon>
        <taxon>Eubacteriales</taxon>
        <taxon>Oscillospiraceae</taxon>
        <taxon>Flavonifractor</taxon>
    </lineage>
</organism>
<dbReference type="InterPro" id="IPR032340">
    <property type="entry name" value="DUF4860"/>
</dbReference>
<dbReference type="Pfam" id="PF16152">
    <property type="entry name" value="DUF4860"/>
    <property type="match status" value="1"/>
</dbReference>
<accession>A0A9D1RT68</accession>
<reference evidence="1" key="1">
    <citation type="journal article" date="2021" name="PeerJ">
        <title>Extensive microbial diversity within the chicken gut microbiome revealed by metagenomics and culture.</title>
        <authorList>
            <person name="Gilroy R."/>
            <person name="Ravi A."/>
            <person name="Getino M."/>
            <person name="Pursley I."/>
            <person name="Horton D.L."/>
            <person name="Alikhan N.F."/>
            <person name="Baker D."/>
            <person name="Gharbi K."/>
            <person name="Hall N."/>
            <person name="Watson M."/>
            <person name="Adriaenssens E.M."/>
            <person name="Foster-Nyarko E."/>
            <person name="Jarju S."/>
            <person name="Secka A."/>
            <person name="Antonio M."/>
            <person name="Oren A."/>
            <person name="Chaudhuri R.R."/>
            <person name="La Ragione R."/>
            <person name="Hildebrand F."/>
            <person name="Pallen M.J."/>
        </authorList>
    </citation>
    <scope>NUCLEOTIDE SEQUENCE</scope>
    <source>
        <strain evidence="1">ChiGjej6B6-1540</strain>
    </source>
</reference>
<protein>
    <submittedName>
        <fullName evidence="1">DUF4860 domain-containing protein</fullName>
    </submittedName>
</protein>
<reference evidence="1" key="2">
    <citation type="submission" date="2021-04" db="EMBL/GenBank/DDBJ databases">
        <authorList>
            <person name="Gilroy R."/>
        </authorList>
    </citation>
    <scope>NUCLEOTIDE SEQUENCE</scope>
    <source>
        <strain evidence="1">ChiGjej6B6-1540</strain>
    </source>
</reference>
<sequence>MNGAKWVSPLRGALVAALCALFFLLAMGVTLMGSSVYRNTVASATENYGQRTALSYLVNQIRRCAHRTEGVVQLGRFDGADALILSEGEYMTVLYVYDGALRTLYTQPGSGLTAADGEAVLPAEGLTFALEDDLLTLTVTLEGTSYSTSLMPRCGVEEVGEVMA</sequence>